<evidence type="ECO:0000256" key="1">
    <source>
        <dbReference type="SAM" id="SignalP"/>
    </source>
</evidence>
<dbReference type="AlphaFoldDB" id="A0A7J7GH39"/>
<accession>A0A7J7GH39</accession>
<sequence length="301" mass="33510">MAFLLPLLTTLFVTIFASDGYAQSSGVNLLPCSKQINTCTSLLYQHNNISKEQISTFYSFNTSQISPIVDVNKHTHYVVTALCSCKQVNSTSGVIEGYFYSTVCTLQPNDMFVHVSDDCYSGQAWKHGGEEGSYQAGEEAQIDLLCGCLESESQIVMTYTVQLHDTLSESGVFGCRLGVVCAHGEECRSTSEGRWDSRATCQELTGSGYGAQRRSNNEEARVRHNNWHLSVVIAFLAICILRISKNREKDPNVESNYLTANKFSSSHSQNLHEEKMEGTALRLRYRALTLDFHELTGQLDP</sequence>
<gene>
    <name evidence="2" type="ORF">HYC85_021249</name>
</gene>
<reference evidence="3" key="1">
    <citation type="journal article" date="2020" name="Nat. Commun.">
        <title>Genome assembly of wild tea tree DASZ reveals pedigree and selection history of tea varieties.</title>
        <authorList>
            <person name="Zhang W."/>
            <person name="Zhang Y."/>
            <person name="Qiu H."/>
            <person name="Guo Y."/>
            <person name="Wan H."/>
            <person name="Zhang X."/>
            <person name="Scossa F."/>
            <person name="Alseekh S."/>
            <person name="Zhang Q."/>
            <person name="Wang P."/>
            <person name="Xu L."/>
            <person name="Schmidt M.H."/>
            <person name="Jia X."/>
            <person name="Li D."/>
            <person name="Zhu A."/>
            <person name="Guo F."/>
            <person name="Chen W."/>
            <person name="Ni D."/>
            <person name="Usadel B."/>
            <person name="Fernie A.R."/>
            <person name="Wen W."/>
        </authorList>
    </citation>
    <scope>NUCLEOTIDE SEQUENCE [LARGE SCALE GENOMIC DNA]</scope>
    <source>
        <strain evidence="3">cv. G240</strain>
    </source>
</reference>
<name>A0A7J7GH39_CAMSI</name>
<evidence type="ECO:0000313" key="3">
    <source>
        <dbReference type="Proteomes" id="UP000593564"/>
    </source>
</evidence>
<protein>
    <submittedName>
        <fullName evidence="2">Uncharacterized protein</fullName>
    </submittedName>
</protein>
<comment type="caution">
    <text evidence="2">The sequence shown here is derived from an EMBL/GenBank/DDBJ whole genome shotgun (WGS) entry which is preliminary data.</text>
</comment>
<dbReference type="Proteomes" id="UP000593564">
    <property type="component" value="Unassembled WGS sequence"/>
</dbReference>
<keyword evidence="3" id="KW-1185">Reference proteome</keyword>
<evidence type="ECO:0000313" key="2">
    <source>
        <dbReference type="EMBL" id="KAF5940082.1"/>
    </source>
</evidence>
<feature type="signal peptide" evidence="1">
    <location>
        <begin position="1"/>
        <end position="22"/>
    </location>
</feature>
<dbReference type="EMBL" id="JACBKZ010000010">
    <property type="protein sequence ID" value="KAF5940082.1"/>
    <property type="molecule type" value="Genomic_DNA"/>
</dbReference>
<organism evidence="2 3">
    <name type="scientific">Camellia sinensis</name>
    <name type="common">Tea plant</name>
    <name type="synonym">Thea sinensis</name>
    <dbReference type="NCBI Taxonomy" id="4442"/>
    <lineage>
        <taxon>Eukaryota</taxon>
        <taxon>Viridiplantae</taxon>
        <taxon>Streptophyta</taxon>
        <taxon>Embryophyta</taxon>
        <taxon>Tracheophyta</taxon>
        <taxon>Spermatophyta</taxon>
        <taxon>Magnoliopsida</taxon>
        <taxon>eudicotyledons</taxon>
        <taxon>Gunneridae</taxon>
        <taxon>Pentapetalae</taxon>
        <taxon>asterids</taxon>
        <taxon>Ericales</taxon>
        <taxon>Theaceae</taxon>
        <taxon>Camellia</taxon>
    </lineage>
</organism>
<reference evidence="2 3" key="2">
    <citation type="submission" date="2020-07" db="EMBL/GenBank/DDBJ databases">
        <title>Genome assembly of wild tea tree DASZ reveals pedigree and selection history of tea varieties.</title>
        <authorList>
            <person name="Zhang W."/>
        </authorList>
    </citation>
    <scope>NUCLEOTIDE SEQUENCE [LARGE SCALE GENOMIC DNA]</scope>
    <source>
        <strain evidence="3">cv. G240</strain>
        <tissue evidence="2">Leaf</tissue>
    </source>
</reference>
<proteinExistence type="predicted"/>
<keyword evidence="1" id="KW-0732">Signal</keyword>
<feature type="chain" id="PRO_5029714987" evidence="1">
    <location>
        <begin position="23"/>
        <end position="301"/>
    </location>
</feature>